<dbReference type="KEGG" id="ssan:NX02_05410"/>
<proteinExistence type="predicted"/>
<protein>
    <submittedName>
        <fullName evidence="1">Uncharacterized protein</fullName>
    </submittedName>
</protein>
<name>W0A6V6_9SPHN</name>
<dbReference type="HOGENOM" id="CLU_1785656_0_0_5"/>
<reference evidence="1 2" key="1">
    <citation type="submission" date="2013-07" db="EMBL/GenBank/DDBJ databases">
        <title>Completed genome of Sphingomonas sanxanigenens NX02.</title>
        <authorList>
            <person name="Ma T."/>
            <person name="Huang H."/>
            <person name="Wu M."/>
            <person name="Li X."/>
            <person name="Li G."/>
        </authorList>
    </citation>
    <scope>NUCLEOTIDE SEQUENCE [LARGE SCALE GENOMIC DNA]</scope>
    <source>
        <strain evidence="1 2">NX02</strain>
    </source>
</reference>
<dbReference type="PATRIC" id="fig|1123269.5.peg.1051"/>
<evidence type="ECO:0000313" key="1">
    <source>
        <dbReference type="EMBL" id="AHE52821.1"/>
    </source>
</evidence>
<keyword evidence="2" id="KW-1185">Reference proteome</keyword>
<dbReference type="Proteomes" id="UP000018851">
    <property type="component" value="Chromosome"/>
</dbReference>
<gene>
    <name evidence="1" type="ORF">NX02_05410</name>
</gene>
<accession>W0A6V6</accession>
<dbReference type="STRING" id="1123269.NX02_05410"/>
<dbReference type="AlphaFoldDB" id="W0A6V6"/>
<sequence>MGAGSVSERSLGETFELASRGDGSAQYEMAQHTIRLLNAGAVPWGVGVAEALLWARQAEINGADPVVRTTITGLLLIYTSLAQQEGIPEMAAAEFAEAIARLDALADAGDEMAGSALAAVLDEASPVILAWAKTIRNAGKRDGSL</sequence>
<evidence type="ECO:0000313" key="2">
    <source>
        <dbReference type="Proteomes" id="UP000018851"/>
    </source>
</evidence>
<dbReference type="EMBL" id="CP006644">
    <property type="protein sequence ID" value="AHE52821.1"/>
    <property type="molecule type" value="Genomic_DNA"/>
</dbReference>
<organism evidence="1 2">
    <name type="scientific">Sphingomonas sanxanigenens DSM 19645 = NX02</name>
    <dbReference type="NCBI Taxonomy" id="1123269"/>
    <lineage>
        <taxon>Bacteria</taxon>
        <taxon>Pseudomonadati</taxon>
        <taxon>Pseudomonadota</taxon>
        <taxon>Alphaproteobacteria</taxon>
        <taxon>Sphingomonadales</taxon>
        <taxon>Sphingomonadaceae</taxon>
        <taxon>Sphingomonas</taxon>
    </lineage>
</organism>